<evidence type="ECO:0000256" key="2">
    <source>
        <dbReference type="SAM" id="Phobius"/>
    </source>
</evidence>
<evidence type="ECO:0000313" key="3">
    <source>
        <dbReference type="EMBL" id="MBH0230022.1"/>
    </source>
</evidence>
<organism evidence="3 4">
    <name type="scientific">Halobacillus yeomjeoni</name>
    <dbReference type="NCBI Taxonomy" id="311194"/>
    <lineage>
        <taxon>Bacteria</taxon>
        <taxon>Bacillati</taxon>
        <taxon>Bacillota</taxon>
        <taxon>Bacilli</taxon>
        <taxon>Bacillales</taxon>
        <taxon>Bacillaceae</taxon>
        <taxon>Halobacillus</taxon>
    </lineage>
</organism>
<name>A0A931MUQ5_9BACI</name>
<dbReference type="EMBL" id="JADZSC010000001">
    <property type="protein sequence ID" value="MBH0230022.1"/>
    <property type="molecule type" value="Genomic_DNA"/>
</dbReference>
<keyword evidence="2" id="KW-0472">Membrane</keyword>
<feature type="transmembrane region" description="Helical" evidence="2">
    <location>
        <begin position="12"/>
        <end position="32"/>
    </location>
</feature>
<dbReference type="Gene3D" id="3.30.70.60">
    <property type="match status" value="1"/>
</dbReference>
<evidence type="ECO:0000256" key="1">
    <source>
        <dbReference type="SAM" id="MobiDB-lite"/>
    </source>
</evidence>
<comment type="caution">
    <text evidence="3">The sequence shown here is derived from an EMBL/GenBank/DDBJ whole genome shotgun (WGS) entry which is preliminary data.</text>
</comment>
<evidence type="ECO:0008006" key="5">
    <source>
        <dbReference type="Google" id="ProtNLM"/>
    </source>
</evidence>
<reference evidence="3 4" key="1">
    <citation type="journal article" date="2005" name="Int. J. Syst. Evol. Microbiol.">
        <title>Halobacillus yeomjeoni sp. nov., isolated from a marine solar saltern in Korea.</title>
        <authorList>
            <person name="Yoon J.H."/>
            <person name="Kang S.J."/>
            <person name="Lee C.H."/>
            <person name="Oh H.W."/>
            <person name="Oh T.K."/>
        </authorList>
    </citation>
    <scope>NUCLEOTIDE SEQUENCE [LARGE SCALE GENOMIC DNA]</scope>
    <source>
        <strain evidence="3 4">KCTC 3957</strain>
    </source>
</reference>
<dbReference type="InterPro" id="IPR014717">
    <property type="entry name" value="Transl_elong_EF1B/ribsomal_bS6"/>
</dbReference>
<accession>A0A931MUQ5</accession>
<dbReference type="Proteomes" id="UP000614490">
    <property type="component" value="Unassembled WGS sequence"/>
</dbReference>
<dbReference type="AlphaFoldDB" id="A0A931MUQ5"/>
<protein>
    <recommendedName>
        <fullName evidence="5">Pilus assembly protein PilO</fullName>
    </recommendedName>
</protein>
<evidence type="ECO:0000313" key="4">
    <source>
        <dbReference type="Proteomes" id="UP000614490"/>
    </source>
</evidence>
<feature type="region of interest" description="Disordered" evidence="1">
    <location>
        <begin position="234"/>
        <end position="276"/>
    </location>
</feature>
<sequence length="276" mass="31454">MKIEVNKLSIMLFIGAVLFSVLFIILGNRFFIDPLEDEVKGYKKTLQAERKILSAIQENQKEELRKQLITSRTIQQQLPVIPLLDQLLIGFDRAENSTTSLIQNIGISDREALVALGEEETNPEDGENVEGENEEAVELEIIEGLHQLDFSIQVTSKNYKEMISFLEEIKSLPRVSQIESIQFDAPENENELGYTLLLSTYYLPVYSHLANEAPQYHYGGSYEKVNPFSIEQLNDESFEAVEDSDTQVDDTDENLEEDSTEESESSEETEENNDNE</sequence>
<dbReference type="RefSeq" id="WP_197316593.1">
    <property type="nucleotide sequence ID" value="NZ_JADZSC010000001.1"/>
</dbReference>
<keyword evidence="2" id="KW-1133">Transmembrane helix</keyword>
<keyword evidence="2" id="KW-0812">Transmembrane</keyword>
<proteinExistence type="predicted"/>
<gene>
    <name evidence="3" type="ORF">H0267_07310</name>
</gene>
<keyword evidence="4" id="KW-1185">Reference proteome</keyword>